<dbReference type="AlphaFoldDB" id="A0A0E9W4U3"/>
<organism evidence="1">
    <name type="scientific">Anguilla anguilla</name>
    <name type="common">European freshwater eel</name>
    <name type="synonym">Muraena anguilla</name>
    <dbReference type="NCBI Taxonomy" id="7936"/>
    <lineage>
        <taxon>Eukaryota</taxon>
        <taxon>Metazoa</taxon>
        <taxon>Chordata</taxon>
        <taxon>Craniata</taxon>
        <taxon>Vertebrata</taxon>
        <taxon>Euteleostomi</taxon>
        <taxon>Actinopterygii</taxon>
        <taxon>Neopterygii</taxon>
        <taxon>Teleostei</taxon>
        <taxon>Anguilliformes</taxon>
        <taxon>Anguillidae</taxon>
        <taxon>Anguilla</taxon>
    </lineage>
</organism>
<protein>
    <submittedName>
        <fullName evidence="1">Uncharacterized protein</fullName>
    </submittedName>
</protein>
<dbReference type="EMBL" id="GBXM01024069">
    <property type="protein sequence ID" value="JAH84508.1"/>
    <property type="molecule type" value="Transcribed_RNA"/>
</dbReference>
<accession>A0A0E9W4U3</accession>
<proteinExistence type="predicted"/>
<reference evidence="1" key="2">
    <citation type="journal article" date="2015" name="Fish Shellfish Immunol.">
        <title>Early steps in the European eel (Anguilla anguilla)-Vibrio vulnificus interaction in the gills: Role of the RtxA13 toxin.</title>
        <authorList>
            <person name="Callol A."/>
            <person name="Pajuelo D."/>
            <person name="Ebbesson L."/>
            <person name="Teles M."/>
            <person name="MacKenzie S."/>
            <person name="Amaro C."/>
        </authorList>
    </citation>
    <scope>NUCLEOTIDE SEQUENCE</scope>
</reference>
<name>A0A0E9W4U3_ANGAN</name>
<reference evidence="1" key="1">
    <citation type="submission" date="2014-11" db="EMBL/GenBank/DDBJ databases">
        <authorList>
            <person name="Amaro Gonzalez C."/>
        </authorList>
    </citation>
    <scope>NUCLEOTIDE SEQUENCE</scope>
</reference>
<evidence type="ECO:0000313" key="1">
    <source>
        <dbReference type="EMBL" id="JAH84508.1"/>
    </source>
</evidence>
<sequence length="26" mass="3148">MAVYDNKDRQSTDQEVIGFCGRWDWQ</sequence>